<dbReference type="EMBL" id="JBHUCP010000003">
    <property type="protein sequence ID" value="MFD1528854.1"/>
    <property type="molecule type" value="Genomic_DNA"/>
</dbReference>
<gene>
    <name evidence="2" type="ORF">ACFSCY_05310</name>
</gene>
<protein>
    <submittedName>
        <fullName evidence="2">FAD-dependent monooxygenase</fullName>
    </submittedName>
</protein>
<name>A0ABW4FFX2_9PSEU</name>
<organism evidence="2 3">
    <name type="scientific">Pseudonocardia aurantiaca</name>
    <dbReference type="NCBI Taxonomy" id="75290"/>
    <lineage>
        <taxon>Bacteria</taxon>
        <taxon>Bacillati</taxon>
        <taxon>Actinomycetota</taxon>
        <taxon>Actinomycetes</taxon>
        <taxon>Pseudonocardiales</taxon>
        <taxon>Pseudonocardiaceae</taxon>
        <taxon>Pseudonocardia</taxon>
    </lineage>
</organism>
<evidence type="ECO:0000313" key="3">
    <source>
        <dbReference type="Proteomes" id="UP001597145"/>
    </source>
</evidence>
<dbReference type="InterPro" id="IPR002938">
    <property type="entry name" value="FAD-bd"/>
</dbReference>
<keyword evidence="3" id="KW-1185">Reference proteome</keyword>
<evidence type="ECO:0000259" key="1">
    <source>
        <dbReference type="Pfam" id="PF01494"/>
    </source>
</evidence>
<keyword evidence="2" id="KW-0503">Monooxygenase</keyword>
<dbReference type="Gene3D" id="3.30.9.10">
    <property type="entry name" value="D-Amino Acid Oxidase, subunit A, domain 2"/>
    <property type="match status" value="1"/>
</dbReference>
<comment type="caution">
    <text evidence="2">The sequence shown here is derived from an EMBL/GenBank/DDBJ whole genome shotgun (WGS) entry which is preliminary data.</text>
</comment>
<dbReference type="SUPFAM" id="SSF51905">
    <property type="entry name" value="FAD/NAD(P)-binding domain"/>
    <property type="match status" value="1"/>
</dbReference>
<dbReference type="Proteomes" id="UP001597145">
    <property type="component" value="Unassembled WGS sequence"/>
</dbReference>
<dbReference type="Pfam" id="PF01494">
    <property type="entry name" value="FAD_binding_3"/>
    <property type="match status" value="1"/>
</dbReference>
<dbReference type="InterPro" id="IPR036188">
    <property type="entry name" value="FAD/NAD-bd_sf"/>
</dbReference>
<dbReference type="PANTHER" id="PTHR46865">
    <property type="entry name" value="OXIDOREDUCTASE-RELATED"/>
    <property type="match status" value="1"/>
</dbReference>
<dbReference type="PANTHER" id="PTHR46865:SF2">
    <property type="entry name" value="MONOOXYGENASE"/>
    <property type="match status" value="1"/>
</dbReference>
<dbReference type="Gene3D" id="3.50.50.60">
    <property type="entry name" value="FAD/NAD(P)-binding domain"/>
    <property type="match status" value="1"/>
</dbReference>
<proteinExistence type="predicted"/>
<keyword evidence="2" id="KW-0560">Oxidoreductase</keyword>
<dbReference type="GO" id="GO:0004497">
    <property type="term" value="F:monooxygenase activity"/>
    <property type="evidence" value="ECO:0007669"/>
    <property type="project" value="UniProtKB-KW"/>
</dbReference>
<accession>A0ABW4FFX2</accession>
<reference evidence="3" key="1">
    <citation type="journal article" date="2019" name="Int. J. Syst. Evol. Microbiol.">
        <title>The Global Catalogue of Microorganisms (GCM) 10K type strain sequencing project: providing services to taxonomists for standard genome sequencing and annotation.</title>
        <authorList>
            <consortium name="The Broad Institute Genomics Platform"/>
            <consortium name="The Broad Institute Genome Sequencing Center for Infectious Disease"/>
            <person name="Wu L."/>
            <person name="Ma J."/>
        </authorList>
    </citation>
    <scope>NUCLEOTIDE SEQUENCE [LARGE SCALE GENOMIC DNA]</scope>
    <source>
        <strain evidence="3">JCM 12165</strain>
    </source>
</reference>
<sequence>MDTQVLISGASIAGPTLAYWLARRGATVTVVERAPALRGGGHGVDFRGAQMELLRRMDLLDAVRARETGMGEQRIVDADGRVRVRMPSAFFSGEVEIGRGDLAELLYERTAGRVEYVFGDHVTALHQDPEGVDVTFAGGPARRFDLVVGADGLHSGVRAAAFGPEERFRAFLGHYQAGFTMPNELGLDRTGLMYNEPGRGVTVSSGRDTAVAGVGFVFSSDELTYDRHDGAALTELVRRRYAGAGWETPRLLRALGGATDLYFDALAQIHLDGWSMDRVVLLGDAAWCAGPGGSGTGLAMMGAYVLAAELDAAGDGGHSLAFERYEAVTRKAAAVGQRQAKGAGAFLAPATEKAIRQRDRGYRMLSSRILLPLFNRITAGAANALTLDAYPESVPAVR</sequence>
<feature type="domain" description="FAD-binding" evidence="1">
    <location>
        <begin position="2"/>
        <end position="327"/>
    </location>
</feature>
<dbReference type="RefSeq" id="WP_343984913.1">
    <property type="nucleotide sequence ID" value="NZ_BAAAJG010000025.1"/>
</dbReference>
<dbReference type="PRINTS" id="PR00420">
    <property type="entry name" value="RNGMNOXGNASE"/>
</dbReference>
<dbReference type="InterPro" id="IPR051704">
    <property type="entry name" value="FAD_aromatic-hydroxylase"/>
</dbReference>
<evidence type="ECO:0000313" key="2">
    <source>
        <dbReference type="EMBL" id="MFD1528854.1"/>
    </source>
</evidence>